<dbReference type="AlphaFoldDB" id="A0AAW1QZC4"/>
<comment type="pathway">
    <text evidence="4 5">Amino-acid degradation; L-kynurenine degradation; L-alanine and anthranilate from L-kynurenine: step 1/1.</text>
</comment>
<proteinExistence type="inferred from homology"/>
<gene>
    <name evidence="4" type="primary">KYNU</name>
    <name evidence="6" type="ORF">WJX81_000510</name>
</gene>
<dbReference type="GO" id="GO:0034354">
    <property type="term" value="P:'de novo' NAD+ biosynthetic process from L-tryptophan"/>
    <property type="evidence" value="ECO:0007669"/>
    <property type="project" value="UniProtKB-UniRule"/>
</dbReference>
<feature type="binding site" evidence="4">
    <location>
        <position position="288"/>
    </location>
    <ligand>
        <name>pyridoxal 5'-phosphate</name>
        <dbReference type="ChEBI" id="CHEBI:597326"/>
    </ligand>
</feature>
<evidence type="ECO:0000256" key="4">
    <source>
        <dbReference type="HAMAP-Rule" id="MF_03017"/>
    </source>
</evidence>
<keyword evidence="1 4" id="KW-0662">Pyridine nucleotide biosynthesis</keyword>
<dbReference type="GO" id="GO:0043420">
    <property type="term" value="P:anthranilate metabolic process"/>
    <property type="evidence" value="ECO:0007669"/>
    <property type="project" value="UniProtKB-UniRule"/>
</dbReference>
<comment type="function">
    <text evidence="4 5">Catalyzes the cleavage of L-kynurenine (L-Kyn) and L-3-hydroxykynurenine (L-3OHKyn) into anthranilic acid (AA) and 3-hydroxyanthranilic acid (3-OHAA), respectively.</text>
</comment>
<feature type="binding site" evidence="4">
    <location>
        <position position="229"/>
    </location>
    <ligand>
        <name>pyridoxal 5'-phosphate</name>
        <dbReference type="ChEBI" id="CHEBI:597326"/>
    </ligand>
</feature>
<evidence type="ECO:0000256" key="2">
    <source>
        <dbReference type="ARBA" id="ARBA00022801"/>
    </source>
</evidence>
<feature type="binding site" evidence="4">
    <location>
        <position position="262"/>
    </location>
    <ligand>
        <name>pyridoxal 5'-phosphate</name>
        <dbReference type="ChEBI" id="CHEBI:597326"/>
    </ligand>
</feature>
<dbReference type="GO" id="GO:0019805">
    <property type="term" value="P:quinolinate biosynthetic process"/>
    <property type="evidence" value="ECO:0007669"/>
    <property type="project" value="UniProtKB-UniRule"/>
</dbReference>
<dbReference type="GO" id="GO:0019441">
    <property type="term" value="P:L-tryptophan catabolic process to kynurenine"/>
    <property type="evidence" value="ECO:0007669"/>
    <property type="project" value="TreeGrafter"/>
</dbReference>
<comment type="subcellular location">
    <subcellularLocation>
        <location evidence="4 5">Cytoplasm</location>
    </subcellularLocation>
</comment>
<keyword evidence="2 4" id="KW-0378">Hydrolase</keyword>
<dbReference type="EMBL" id="JALJOU010000062">
    <property type="protein sequence ID" value="KAK9826786.1"/>
    <property type="molecule type" value="Genomic_DNA"/>
</dbReference>
<dbReference type="GO" id="GO:0030429">
    <property type="term" value="F:kynureninase activity"/>
    <property type="evidence" value="ECO:0007669"/>
    <property type="project" value="UniProtKB-UniRule"/>
</dbReference>
<keyword evidence="4 5" id="KW-0963">Cytoplasm</keyword>
<evidence type="ECO:0000256" key="5">
    <source>
        <dbReference type="PIRNR" id="PIRNR038800"/>
    </source>
</evidence>
<dbReference type="PANTHER" id="PTHR14084">
    <property type="entry name" value="KYNURENINASE"/>
    <property type="match status" value="1"/>
</dbReference>
<comment type="catalytic activity">
    <reaction evidence="4 5">
        <text>L-kynurenine + H2O = anthranilate + L-alanine + H(+)</text>
        <dbReference type="Rhea" id="RHEA:16813"/>
        <dbReference type="ChEBI" id="CHEBI:15377"/>
        <dbReference type="ChEBI" id="CHEBI:15378"/>
        <dbReference type="ChEBI" id="CHEBI:16567"/>
        <dbReference type="ChEBI" id="CHEBI:57959"/>
        <dbReference type="ChEBI" id="CHEBI:57972"/>
        <dbReference type="EC" id="3.7.1.3"/>
    </reaction>
</comment>
<dbReference type="InterPro" id="IPR010111">
    <property type="entry name" value="Kynureninase"/>
</dbReference>
<dbReference type="Proteomes" id="UP001445335">
    <property type="component" value="Unassembled WGS sequence"/>
</dbReference>
<evidence type="ECO:0000256" key="1">
    <source>
        <dbReference type="ARBA" id="ARBA00022642"/>
    </source>
</evidence>
<dbReference type="EC" id="3.7.1.3" evidence="4 5"/>
<dbReference type="PANTHER" id="PTHR14084:SF0">
    <property type="entry name" value="KYNURENINASE"/>
    <property type="match status" value="1"/>
</dbReference>
<keyword evidence="7" id="KW-1185">Reference proteome</keyword>
<feature type="binding site" evidence="4">
    <location>
        <position position="207"/>
    </location>
    <ligand>
        <name>pyridoxal 5'-phosphate</name>
        <dbReference type="ChEBI" id="CHEBI:597326"/>
    </ligand>
</feature>
<dbReference type="InterPro" id="IPR015421">
    <property type="entry name" value="PyrdxlP-dep_Trfase_major"/>
</dbReference>
<dbReference type="GO" id="GO:0097053">
    <property type="term" value="P:L-kynurenine catabolic process"/>
    <property type="evidence" value="ECO:0007669"/>
    <property type="project" value="UniProtKB-UniRule"/>
</dbReference>
<sequence>MSAEPFVLQDALDLDARDELAHFSARFELADDLVYLDGNSLGALPRATPARIVEVVRAEWGDDLISSWNKHGWISLPMRVGAKLARLLGAYPDEVIAADSTTVNLFKIVSAAVVLRPGRTIIVSEQRNFGTDLYVVEGLARLLGGKHELRLVNGAAGVAAALAEAGPRVAALVLTHVCYRTGRMLDMAGLTRLAHQQGALAVWDLAHSAGAVPVDLNAAGADFAVGCGYKFLNGGPGAPAFLFAARRHLEAPESARCALQGWLGHARPFAFETAYEAAPGVRRFQVGTPPILSLAALEVGVDIALEAPMEAVRAKSLALGELLIRLIGERCPADHGLQLVSPRDTAQRGSQLCFSHPEAYGIVQALIARRVVGDFRAPNILRLGLTPLYTRFRHMWAAAEALAAVLRDDELQRPEYRTRAAVT</sequence>
<dbReference type="SUPFAM" id="SSF53383">
    <property type="entry name" value="PLP-dependent transferases"/>
    <property type="match status" value="1"/>
</dbReference>
<comment type="subunit">
    <text evidence="4 5">Homodimer.</text>
</comment>
<comment type="similarity">
    <text evidence="4 5">Belongs to the kynureninase family.</text>
</comment>
<name>A0AAW1QZC4_9CHLO</name>
<feature type="binding site" evidence="4">
    <location>
        <position position="102"/>
    </location>
    <ligand>
        <name>pyridoxal 5'-phosphate</name>
        <dbReference type="ChEBI" id="CHEBI:597326"/>
    </ligand>
</feature>
<dbReference type="InterPro" id="IPR015422">
    <property type="entry name" value="PyrdxlP-dep_Trfase_small"/>
</dbReference>
<dbReference type="GO" id="GO:0005737">
    <property type="term" value="C:cytoplasm"/>
    <property type="evidence" value="ECO:0007669"/>
    <property type="project" value="UniProtKB-SubCell"/>
</dbReference>
<reference evidence="6 7" key="1">
    <citation type="journal article" date="2024" name="Nat. Commun.">
        <title>Phylogenomics reveals the evolutionary origins of lichenization in chlorophyte algae.</title>
        <authorList>
            <person name="Puginier C."/>
            <person name="Libourel C."/>
            <person name="Otte J."/>
            <person name="Skaloud P."/>
            <person name="Haon M."/>
            <person name="Grisel S."/>
            <person name="Petersen M."/>
            <person name="Berrin J.G."/>
            <person name="Delaux P.M."/>
            <person name="Dal Grande F."/>
            <person name="Keller J."/>
        </authorList>
    </citation>
    <scope>NUCLEOTIDE SEQUENCE [LARGE SCALE GENOMIC DNA]</scope>
    <source>
        <strain evidence="6 7">SAG 245.80</strain>
    </source>
</reference>
<comment type="caution">
    <text evidence="4">Lacks conserved residue(s) required for the propagation of feature annotation.</text>
</comment>
<comment type="caution">
    <text evidence="6">The sequence shown here is derived from an EMBL/GenBank/DDBJ whole genome shotgun (WGS) entry which is preliminary data.</text>
</comment>
<evidence type="ECO:0000313" key="6">
    <source>
        <dbReference type="EMBL" id="KAK9826786.1"/>
    </source>
</evidence>
<accession>A0AAW1QZC4</accession>
<protein>
    <recommendedName>
        <fullName evidence="4 5">Kynureninase</fullName>
        <ecNumber evidence="4 5">3.7.1.3</ecNumber>
    </recommendedName>
    <alternativeName>
        <fullName evidence="4">L-kynurenine hydrolase</fullName>
    </alternativeName>
</protein>
<comment type="pathway">
    <text evidence="4 5">Cofactor biosynthesis; NAD(+) biosynthesis; quinolinate from L-kynurenine: step 2/3.</text>
</comment>
<dbReference type="PIRSF" id="PIRSF038800">
    <property type="entry name" value="KYNU"/>
    <property type="match status" value="1"/>
</dbReference>
<dbReference type="Pfam" id="PF22580">
    <property type="entry name" value="KYNU_C"/>
    <property type="match status" value="1"/>
</dbReference>
<dbReference type="Gene3D" id="3.40.640.10">
    <property type="entry name" value="Type I PLP-dependent aspartate aminotransferase-like (Major domain)"/>
    <property type="match status" value="1"/>
</dbReference>
<keyword evidence="3 4" id="KW-0663">Pyridoxal phosphate</keyword>
<dbReference type="GO" id="GO:0030170">
    <property type="term" value="F:pyridoxal phosphate binding"/>
    <property type="evidence" value="ECO:0007669"/>
    <property type="project" value="UniProtKB-UniRule"/>
</dbReference>
<evidence type="ECO:0000256" key="3">
    <source>
        <dbReference type="ARBA" id="ARBA00022898"/>
    </source>
</evidence>
<feature type="modified residue" description="N6-(pyridoxal phosphate)lysine" evidence="4">
    <location>
        <position position="230"/>
    </location>
</feature>
<dbReference type="HAMAP" id="MF_01970">
    <property type="entry name" value="Kynureninase"/>
    <property type="match status" value="1"/>
</dbReference>
<comment type="catalytic activity">
    <reaction evidence="5">
        <text>3-hydroxy-L-kynurenine + H2O = 3-hydroxyanthranilate + L-alanine + H(+)</text>
        <dbReference type="Rhea" id="RHEA:25143"/>
        <dbReference type="ChEBI" id="CHEBI:15377"/>
        <dbReference type="ChEBI" id="CHEBI:15378"/>
        <dbReference type="ChEBI" id="CHEBI:36559"/>
        <dbReference type="ChEBI" id="CHEBI:57972"/>
        <dbReference type="ChEBI" id="CHEBI:58125"/>
        <dbReference type="EC" id="3.7.1.3"/>
    </reaction>
</comment>
<dbReference type="Gene3D" id="3.90.1150.10">
    <property type="entry name" value="Aspartate Aminotransferase, domain 1"/>
    <property type="match status" value="1"/>
</dbReference>
<evidence type="ECO:0000313" key="7">
    <source>
        <dbReference type="Proteomes" id="UP001445335"/>
    </source>
</evidence>
<feature type="binding site" evidence="4">
    <location>
        <position position="204"/>
    </location>
    <ligand>
        <name>pyridoxal 5'-phosphate</name>
        <dbReference type="ChEBI" id="CHEBI:597326"/>
    </ligand>
</feature>
<dbReference type="NCBIfam" id="TIGR01814">
    <property type="entry name" value="kynureninase"/>
    <property type="match status" value="1"/>
</dbReference>
<comment type="cofactor">
    <cofactor evidence="4 5">
        <name>pyridoxal 5'-phosphate</name>
        <dbReference type="ChEBI" id="CHEBI:597326"/>
    </cofactor>
</comment>
<organism evidence="6 7">
    <name type="scientific">Elliptochloris bilobata</name>
    <dbReference type="NCBI Taxonomy" id="381761"/>
    <lineage>
        <taxon>Eukaryota</taxon>
        <taxon>Viridiplantae</taxon>
        <taxon>Chlorophyta</taxon>
        <taxon>core chlorophytes</taxon>
        <taxon>Trebouxiophyceae</taxon>
        <taxon>Trebouxiophyceae incertae sedis</taxon>
        <taxon>Elliptochloris clade</taxon>
        <taxon>Elliptochloris</taxon>
    </lineage>
</organism>
<dbReference type="InterPro" id="IPR015424">
    <property type="entry name" value="PyrdxlP-dep_Trfase"/>
</dbReference>